<dbReference type="GO" id="GO:0000793">
    <property type="term" value="C:condensed chromosome"/>
    <property type="evidence" value="ECO:0007669"/>
    <property type="project" value="TreeGrafter"/>
</dbReference>
<gene>
    <name evidence="1" type="primary">SETMAR</name>
    <name evidence="1" type="ORF">TNCV_2148371</name>
</gene>
<dbReference type="InterPro" id="IPR052709">
    <property type="entry name" value="Transposase-MT_Hybrid"/>
</dbReference>
<name>A0A8X6SU95_TRICX</name>
<dbReference type="GO" id="GO:0046975">
    <property type="term" value="F:histone H3K36 methyltransferase activity"/>
    <property type="evidence" value="ECO:0007669"/>
    <property type="project" value="TreeGrafter"/>
</dbReference>
<dbReference type="GO" id="GO:0044774">
    <property type="term" value="P:mitotic DNA integrity checkpoint signaling"/>
    <property type="evidence" value="ECO:0007669"/>
    <property type="project" value="TreeGrafter"/>
</dbReference>
<organism evidence="1 2">
    <name type="scientific">Trichonephila clavipes</name>
    <name type="common">Golden silk orbweaver</name>
    <name type="synonym">Nephila clavipes</name>
    <dbReference type="NCBI Taxonomy" id="2585209"/>
    <lineage>
        <taxon>Eukaryota</taxon>
        <taxon>Metazoa</taxon>
        <taxon>Ecdysozoa</taxon>
        <taxon>Arthropoda</taxon>
        <taxon>Chelicerata</taxon>
        <taxon>Arachnida</taxon>
        <taxon>Araneae</taxon>
        <taxon>Araneomorphae</taxon>
        <taxon>Entelegynae</taxon>
        <taxon>Araneoidea</taxon>
        <taxon>Nephilidae</taxon>
        <taxon>Trichonephila</taxon>
    </lineage>
</organism>
<dbReference type="GO" id="GO:0000014">
    <property type="term" value="F:single-stranded DNA endodeoxyribonuclease activity"/>
    <property type="evidence" value="ECO:0007669"/>
    <property type="project" value="TreeGrafter"/>
</dbReference>
<dbReference type="PANTHER" id="PTHR46060">
    <property type="entry name" value="MARINER MOS1 TRANSPOSASE-LIKE PROTEIN"/>
    <property type="match status" value="1"/>
</dbReference>
<keyword evidence="2" id="KW-1185">Reference proteome</keyword>
<dbReference type="GO" id="GO:0005634">
    <property type="term" value="C:nucleus"/>
    <property type="evidence" value="ECO:0007669"/>
    <property type="project" value="TreeGrafter"/>
</dbReference>
<dbReference type="GO" id="GO:0015074">
    <property type="term" value="P:DNA integration"/>
    <property type="evidence" value="ECO:0007669"/>
    <property type="project" value="TreeGrafter"/>
</dbReference>
<dbReference type="InterPro" id="IPR036397">
    <property type="entry name" value="RNaseH_sf"/>
</dbReference>
<evidence type="ECO:0000313" key="1">
    <source>
        <dbReference type="EMBL" id="GFY20144.1"/>
    </source>
</evidence>
<dbReference type="GO" id="GO:0003697">
    <property type="term" value="F:single-stranded DNA binding"/>
    <property type="evidence" value="ECO:0007669"/>
    <property type="project" value="TreeGrafter"/>
</dbReference>
<dbReference type="Gene3D" id="3.30.420.10">
    <property type="entry name" value="Ribonuclease H-like superfamily/Ribonuclease H"/>
    <property type="match status" value="1"/>
</dbReference>
<dbReference type="GO" id="GO:0035861">
    <property type="term" value="C:site of double-strand break"/>
    <property type="evidence" value="ECO:0007669"/>
    <property type="project" value="TreeGrafter"/>
</dbReference>
<dbReference type="GO" id="GO:0042800">
    <property type="term" value="F:histone H3K4 methyltransferase activity"/>
    <property type="evidence" value="ECO:0007669"/>
    <property type="project" value="TreeGrafter"/>
</dbReference>
<evidence type="ECO:0000313" key="2">
    <source>
        <dbReference type="Proteomes" id="UP000887159"/>
    </source>
</evidence>
<sequence>MKYRGGVYIEGILDVKDAPRTGRPIVENVDKITEIIEVDQHVSNHSIDHKTVLSHLSKVGFKKKLDVWVLYQLTPKKIMDRISTSEALAKQNEIGPFLKRIVTGDEKWITYDNIVQKRWCSKRGEAAQMVAKPGLTSRNVLLCIWWDWKGIIYYELLP</sequence>
<protein>
    <submittedName>
        <fullName evidence="1">Histone-lysine N-methyltransferase SETMAR</fullName>
    </submittedName>
</protein>
<dbReference type="PANTHER" id="PTHR46060:SF2">
    <property type="entry name" value="HISTONE-LYSINE N-METHYLTRANSFERASE SETMAR"/>
    <property type="match status" value="1"/>
</dbReference>
<proteinExistence type="predicted"/>
<dbReference type="GO" id="GO:0006303">
    <property type="term" value="P:double-strand break repair via nonhomologous end joining"/>
    <property type="evidence" value="ECO:0007669"/>
    <property type="project" value="TreeGrafter"/>
</dbReference>
<dbReference type="GO" id="GO:0044547">
    <property type="term" value="F:DNA topoisomerase binding"/>
    <property type="evidence" value="ECO:0007669"/>
    <property type="project" value="TreeGrafter"/>
</dbReference>
<dbReference type="GO" id="GO:0000729">
    <property type="term" value="P:DNA double-strand break processing"/>
    <property type="evidence" value="ECO:0007669"/>
    <property type="project" value="TreeGrafter"/>
</dbReference>
<accession>A0A8X6SU95</accession>
<comment type="caution">
    <text evidence="1">The sequence shown here is derived from an EMBL/GenBank/DDBJ whole genome shotgun (WGS) entry which is preliminary data.</text>
</comment>
<dbReference type="AlphaFoldDB" id="A0A8X6SU95"/>
<dbReference type="EMBL" id="BMAU01021354">
    <property type="protein sequence ID" value="GFY20144.1"/>
    <property type="molecule type" value="Genomic_DNA"/>
</dbReference>
<dbReference type="GO" id="GO:0003690">
    <property type="term" value="F:double-stranded DNA binding"/>
    <property type="evidence" value="ECO:0007669"/>
    <property type="project" value="TreeGrafter"/>
</dbReference>
<dbReference type="InterPro" id="IPR001888">
    <property type="entry name" value="Transposase_1"/>
</dbReference>
<reference evidence="1" key="1">
    <citation type="submission" date="2020-08" db="EMBL/GenBank/DDBJ databases">
        <title>Multicomponent nature underlies the extraordinary mechanical properties of spider dragline silk.</title>
        <authorList>
            <person name="Kono N."/>
            <person name="Nakamura H."/>
            <person name="Mori M."/>
            <person name="Yoshida Y."/>
            <person name="Ohtoshi R."/>
            <person name="Malay A.D."/>
            <person name="Moran D.A.P."/>
            <person name="Tomita M."/>
            <person name="Numata K."/>
            <person name="Arakawa K."/>
        </authorList>
    </citation>
    <scope>NUCLEOTIDE SEQUENCE</scope>
</reference>
<dbReference type="Pfam" id="PF01359">
    <property type="entry name" value="Transposase_1"/>
    <property type="match status" value="1"/>
</dbReference>
<dbReference type="GO" id="GO:0031297">
    <property type="term" value="P:replication fork processing"/>
    <property type="evidence" value="ECO:0007669"/>
    <property type="project" value="TreeGrafter"/>
</dbReference>
<dbReference type="Proteomes" id="UP000887159">
    <property type="component" value="Unassembled WGS sequence"/>
</dbReference>